<protein>
    <submittedName>
        <fullName evidence="1">Uncharacterized protein</fullName>
    </submittedName>
</protein>
<evidence type="ECO:0000313" key="2">
    <source>
        <dbReference type="EMBL" id="QJH94651.1"/>
    </source>
</evidence>
<sequence length="130" mass="14409">MTAIRQSVEEAWGGQPPLWVGLLAAEVERSNMTVAARRIGMNRATVSTALRNCYPSNSTAGVERRVLDALGQLDCPALESTITLIQCQTFRERPAPTHNPMAMQHWRACQHCTNNPTCNSKESAHARQHQ</sequence>
<dbReference type="AlphaFoldDB" id="A0A6H1ZD28"/>
<evidence type="ECO:0000313" key="1">
    <source>
        <dbReference type="EMBL" id="QJA45816.1"/>
    </source>
</evidence>
<name>A0A6H1ZD28_9ZZZZ</name>
<dbReference type="EMBL" id="MT144603">
    <property type="protein sequence ID" value="QJH94651.1"/>
    <property type="molecule type" value="Genomic_DNA"/>
</dbReference>
<accession>A0A6H1ZD28</accession>
<proteinExistence type="predicted"/>
<reference evidence="1" key="1">
    <citation type="submission" date="2020-03" db="EMBL/GenBank/DDBJ databases">
        <title>The deep terrestrial virosphere.</title>
        <authorList>
            <person name="Holmfeldt K."/>
            <person name="Nilsson E."/>
            <person name="Simone D."/>
            <person name="Lopez-Fernandez M."/>
            <person name="Wu X."/>
            <person name="de Brujin I."/>
            <person name="Lundin D."/>
            <person name="Andersson A."/>
            <person name="Bertilsson S."/>
            <person name="Dopson M."/>
        </authorList>
    </citation>
    <scope>NUCLEOTIDE SEQUENCE</scope>
    <source>
        <strain evidence="1">TM448A00282</strain>
        <strain evidence="2">TM448B00260</strain>
    </source>
</reference>
<dbReference type="EMBL" id="MT143997">
    <property type="protein sequence ID" value="QJA45816.1"/>
    <property type="molecule type" value="Genomic_DNA"/>
</dbReference>
<gene>
    <name evidence="1" type="ORF">TM448A00282_0050</name>
    <name evidence="2" type="ORF">TM448B00260_0055</name>
</gene>
<organism evidence="1">
    <name type="scientific">viral metagenome</name>
    <dbReference type="NCBI Taxonomy" id="1070528"/>
    <lineage>
        <taxon>unclassified sequences</taxon>
        <taxon>metagenomes</taxon>
        <taxon>organismal metagenomes</taxon>
    </lineage>
</organism>